<evidence type="ECO:0000313" key="1">
    <source>
        <dbReference type="EMBL" id="SHJ48538.1"/>
    </source>
</evidence>
<gene>
    <name evidence="1" type="ORF">SAMN02745911_2633</name>
</gene>
<evidence type="ECO:0000313" key="2">
    <source>
        <dbReference type="Proteomes" id="UP000184290"/>
    </source>
</evidence>
<organism evidence="1 2">
    <name type="scientific">Aureimonas altamirensis DSM 21988</name>
    <dbReference type="NCBI Taxonomy" id="1121026"/>
    <lineage>
        <taxon>Bacteria</taxon>
        <taxon>Pseudomonadati</taxon>
        <taxon>Pseudomonadota</taxon>
        <taxon>Alphaproteobacteria</taxon>
        <taxon>Hyphomicrobiales</taxon>
        <taxon>Aurantimonadaceae</taxon>
        <taxon>Aureimonas</taxon>
    </lineage>
</organism>
<dbReference type="Pfam" id="PF10691">
    <property type="entry name" value="DUF2497"/>
    <property type="match status" value="1"/>
</dbReference>
<accession>A0ABY1IMN6</accession>
<name>A0ABY1IMN6_9HYPH</name>
<evidence type="ECO:0008006" key="3">
    <source>
        <dbReference type="Google" id="ProtNLM"/>
    </source>
</evidence>
<dbReference type="Proteomes" id="UP000184290">
    <property type="component" value="Unassembled WGS sequence"/>
</dbReference>
<proteinExistence type="predicted"/>
<reference evidence="1 2" key="1">
    <citation type="submission" date="2016-11" db="EMBL/GenBank/DDBJ databases">
        <authorList>
            <person name="Varghese N."/>
            <person name="Submissions S."/>
        </authorList>
    </citation>
    <scope>NUCLEOTIDE SEQUENCE [LARGE SCALE GENOMIC DNA]</scope>
    <source>
        <strain evidence="1 2">DSM 21988</strain>
    </source>
</reference>
<dbReference type="InterPro" id="IPR019632">
    <property type="entry name" value="DUF2497"/>
</dbReference>
<sequence>MDEILASIRQIIESSDSERISARSAEPVHADVAAGTTAGAANWNEHSEAAYTLRPSYEGSVAYDLAPDDQWYAEEPVAEQVPEAEPVADAWADDGGDMQPAYVAEPEEPAMPAYAANNDEPRMREYRDAILHDQRFDDALVNAEPLISEDSEAAINASFAELTEAIRAGELRSLEEMAQEMLRPMMQQWLEENLARTVQEIVREEIRRAVTRGR</sequence>
<keyword evidence="2" id="KW-1185">Reference proteome</keyword>
<dbReference type="EMBL" id="FQZC01000003">
    <property type="protein sequence ID" value="SHJ48538.1"/>
    <property type="molecule type" value="Genomic_DNA"/>
</dbReference>
<protein>
    <recommendedName>
        <fullName evidence="3">DUF2497 domain-containing protein</fullName>
    </recommendedName>
</protein>
<comment type="caution">
    <text evidence="1">The sequence shown here is derived from an EMBL/GenBank/DDBJ whole genome shotgun (WGS) entry which is preliminary data.</text>
</comment>